<evidence type="ECO:0000259" key="4">
    <source>
        <dbReference type="Pfam" id="PF08241"/>
    </source>
</evidence>
<evidence type="ECO:0000256" key="1">
    <source>
        <dbReference type="ARBA" id="ARBA00008361"/>
    </source>
</evidence>
<evidence type="ECO:0000313" key="5">
    <source>
        <dbReference type="EMBL" id="MBU8822453.1"/>
    </source>
</evidence>
<dbReference type="InterPro" id="IPR029063">
    <property type="entry name" value="SAM-dependent_MTases_sf"/>
</dbReference>
<dbReference type="InterPro" id="IPR013216">
    <property type="entry name" value="Methyltransf_11"/>
</dbReference>
<sequence>MNDSPSGTPSGTVVNHHADHPGFSGVTGAIFGLLFIAIGRANAELAVAAIDESGRLGPADHVVDVGCGPGTAARMAAHRGARVTAVDPSAEMLRVGRLVTGTRTAGDIAWRRGTAEDLPVNDGAATVLWALATVHHWQDVDRGLQEAHRVLAPGGRLLAIERQVAAGATGFASHGGTKEQAHAFAAMSQAAGFDRAEVTARRHGRKAVWLVTALRA</sequence>
<feature type="domain" description="Methyltransferase type 11" evidence="4">
    <location>
        <begin position="63"/>
        <end position="158"/>
    </location>
</feature>
<reference evidence="5 6" key="1">
    <citation type="submission" date="2021-05" db="EMBL/GenBank/DDBJ databases">
        <title>Draft Genome Sequences of Clinical Respiratory Isolates of Mycobacterium goodii Recovered in Ireland.</title>
        <authorList>
            <person name="Flanagan P.R."/>
            <person name="Mok S."/>
            <person name="Roycroft E."/>
            <person name="Rogers T.R."/>
            <person name="Fitzgibbon M."/>
        </authorList>
    </citation>
    <scope>NUCLEOTIDE SEQUENCE [LARGE SCALE GENOMIC DNA]</scope>
    <source>
        <strain evidence="5 6">14IE55</strain>
    </source>
</reference>
<organism evidence="5 6">
    <name type="scientific">Mycolicibacterium goodii</name>
    <name type="common">Mycobacterium goodii</name>
    <dbReference type="NCBI Taxonomy" id="134601"/>
    <lineage>
        <taxon>Bacteria</taxon>
        <taxon>Bacillati</taxon>
        <taxon>Actinomycetota</taxon>
        <taxon>Actinomycetes</taxon>
        <taxon>Mycobacteriales</taxon>
        <taxon>Mycobacteriaceae</taxon>
        <taxon>Mycolicibacterium</taxon>
    </lineage>
</organism>
<dbReference type="Pfam" id="PF08241">
    <property type="entry name" value="Methyltransf_11"/>
    <property type="match status" value="1"/>
</dbReference>
<proteinExistence type="inferred from homology"/>
<name>A0ABS6HJR6_MYCGD</name>
<dbReference type="PANTHER" id="PTHR44942">
    <property type="entry name" value="METHYLTRANSF_11 DOMAIN-CONTAINING PROTEIN"/>
    <property type="match status" value="1"/>
</dbReference>
<evidence type="ECO:0000256" key="3">
    <source>
        <dbReference type="ARBA" id="ARBA00022679"/>
    </source>
</evidence>
<protein>
    <submittedName>
        <fullName evidence="5">Class I SAM-dependent methyltransferase</fullName>
    </submittedName>
</protein>
<dbReference type="Proteomes" id="UP000696413">
    <property type="component" value="Unassembled WGS sequence"/>
</dbReference>
<dbReference type="RefSeq" id="WP_214394428.1">
    <property type="nucleotide sequence ID" value="NZ_JAHBOL010000002.1"/>
</dbReference>
<dbReference type="SUPFAM" id="SSF53335">
    <property type="entry name" value="S-adenosyl-L-methionine-dependent methyltransferases"/>
    <property type="match status" value="1"/>
</dbReference>
<dbReference type="PANTHER" id="PTHR44942:SF4">
    <property type="entry name" value="METHYLTRANSFERASE TYPE 11 DOMAIN-CONTAINING PROTEIN"/>
    <property type="match status" value="1"/>
</dbReference>
<keyword evidence="6" id="KW-1185">Reference proteome</keyword>
<dbReference type="CDD" id="cd02440">
    <property type="entry name" value="AdoMet_MTases"/>
    <property type="match status" value="1"/>
</dbReference>
<dbReference type="EMBL" id="JAHBOM010000004">
    <property type="protein sequence ID" value="MBU8822453.1"/>
    <property type="molecule type" value="Genomic_DNA"/>
</dbReference>
<comment type="caution">
    <text evidence="5">The sequence shown here is derived from an EMBL/GenBank/DDBJ whole genome shotgun (WGS) entry which is preliminary data.</text>
</comment>
<comment type="similarity">
    <text evidence="1">Belongs to the methyltransferase superfamily.</text>
</comment>
<dbReference type="Gene3D" id="3.40.50.150">
    <property type="entry name" value="Vaccinia Virus protein VP39"/>
    <property type="match status" value="1"/>
</dbReference>
<gene>
    <name evidence="5" type="ORF">KL859_06125</name>
</gene>
<dbReference type="GO" id="GO:0032259">
    <property type="term" value="P:methylation"/>
    <property type="evidence" value="ECO:0007669"/>
    <property type="project" value="UniProtKB-KW"/>
</dbReference>
<evidence type="ECO:0000313" key="6">
    <source>
        <dbReference type="Proteomes" id="UP000696413"/>
    </source>
</evidence>
<keyword evidence="3" id="KW-0808">Transferase</keyword>
<accession>A0ABS6HJR6</accession>
<evidence type="ECO:0000256" key="2">
    <source>
        <dbReference type="ARBA" id="ARBA00022603"/>
    </source>
</evidence>
<dbReference type="GO" id="GO:0008168">
    <property type="term" value="F:methyltransferase activity"/>
    <property type="evidence" value="ECO:0007669"/>
    <property type="project" value="UniProtKB-KW"/>
</dbReference>
<dbReference type="InterPro" id="IPR051052">
    <property type="entry name" value="Diverse_substrate_MTase"/>
</dbReference>
<keyword evidence="2 5" id="KW-0489">Methyltransferase</keyword>